<keyword evidence="4" id="KW-1185">Reference proteome</keyword>
<accession>A0AAD8SXQ0</accession>
<dbReference type="PANTHER" id="PTHR15885">
    <property type="entry name" value="COILED-COIL DOMAIN-CONTAINING PROTEIN 174"/>
    <property type="match status" value="1"/>
</dbReference>
<feature type="region of interest" description="Disordered" evidence="2">
    <location>
        <begin position="1"/>
        <end position="87"/>
    </location>
</feature>
<dbReference type="AlphaFoldDB" id="A0AAD8SXQ0"/>
<comment type="caution">
    <text evidence="3">The sequence shown here is derived from an EMBL/GenBank/DDBJ whole genome shotgun (WGS) entry which is preliminary data.</text>
</comment>
<feature type="compositionally biased region" description="Basic and acidic residues" evidence="2">
    <location>
        <begin position="257"/>
        <end position="276"/>
    </location>
</feature>
<dbReference type="GO" id="GO:0005634">
    <property type="term" value="C:nucleus"/>
    <property type="evidence" value="ECO:0007669"/>
    <property type="project" value="TreeGrafter"/>
</dbReference>
<reference evidence="3" key="1">
    <citation type="submission" date="2023-07" db="EMBL/GenBank/DDBJ databases">
        <title>A chromosome-level genome assembly of Lolium multiflorum.</title>
        <authorList>
            <person name="Chen Y."/>
            <person name="Copetti D."/>
            <person name="Kolliker R."/>
            <person name="Studer B."/>
        </authorList>
    </citation>
    <scope>NUCLEOTIDE SEQUENCE</scope>
    <source>
        <strain evidence="3">02402/16</strain>
        <tissue evidence="3">Leaf</tissue>
    </source>
</reference>
<evidence type="ECO:0000313" key="4">
    <source>
        <dbReference type="Proteomes" id="UP001231189"/>
    </source>
</evidence>
<dbReference type="InterPro" id="IPR025066">
    <property type="entry name" value="CCDC174-like"/>
</dbReference>
<proteinExistence type="predicted"/>
<sequence>MTSPSPGNFSPRARVKRSAKLIAQPTHPLPSFPNPSADEPHSSQIATATAMMPSPAGTAPPSSTSSSSAAAPNQQGGVPKERRMESLGWLTESTVMPKKHKAIEGVGAASILDLKAQLYRTQEEARNSAPADAEFRRAKKRAGPADPLGAKNSGVDARAHKDKLELKAVKDGYVCYSALEKKAELYEKLARGELPDEEDQEKYCVDFFQKSFHQVSERRQPETPTASEHAEPENESADSMPNAKPMGLGRTGTTIDQDEHRRFVREVHEEVSEARHKASTMKSRRQEQDLARREKLKQAYLKKRLEKLIAEKQASSASDDQPAS</sequence>
<feature type="compositionally biased region" description="Low complexity" evidence="2">
    <location>
        <begin position="46"/>
        <end position="72"/>
    </location>
</feature>
<evidence type="ECO:0000256" key="2">
    <source>
        <dbReference type="SAM" id="MobiDB-lite"/>
    </source>
</evidence>
<feature type="region of interest" description="Disordered" evidence="2">
    <location>
        <begin position="214"/>
        <end position="295"/>
    </location>
</feature>
<protein>
    <submittedName>
        <fullName evidence="3">Uncharacterized protein</fullName>
    </submittedName>
</protein>
<feature type="region of interest" description="Disordered" evidence="2">
    <location>
        <begin position="123"/>
        <end position="157"/>
    </location>
</feature>
<organism evidence="3 4">
    <name type="scientific">Lolium multiflorum</name>
    <name type="common">Italian ryegrass</name>
    <name type="synonym">Lolium perenne subsp. multiflorum</name>
    <dbReference type="NCBI Taxonomy" id="4521"/>
    <lineage>
        <taxon>Eukaryota</taxon>
        <taxon>Viridiplantae</taxon>
        <taxon>Streptophyta</taxon>
        <taxon>Embryophyta</taxon>
        <taxon>Tracheophyta</taxon>
        <taxon>Spermatophyta</taxon>
        <taxon>Magnoliopsida</taxon>
        <taxon>Liliopsida</taxon>
        <taxon>Poales</taxon>
        <taxon>Poaceae</taxon>
        <taxon>BOP clade</taxon>
        <taxon>Pooideae</taxon>
        <taxon>Poodae</taxon>
        <taxon>Poeae</taxon>
        <taxon>Poeae Chloroplast Group 2 (Poeae type)</taxon>
        <taxon>Loliodinae</taxon>
        <taxon>Loliinae</taxon>
        <taxon>Lolium</taxon>
    </lineage>
</organism>
<evidence type="ECO:0000256" key="1">
    <source>
        <dbReference type="ARBA" id="ARBA00023054"/>
    </source>
</evidence>
<dbReference type="Proteomes" id="UP001231189">
    <property type="component" value="Unassembled WGS sequence"/>
</dbReference>
<dbReference type="PANTHER" id="PTHR15885:SF1">
    <property type="entry name" value="COILED-COIL DOMAIN-CONTAINING PROTEIN 174"/>
    <property type="match status" value="1"/>
</dbReference>
<keyword evidence="1" id="KW-0175">Coiled coil</keyword>
<feature type="compositionally biased region" description="Basic and acidic residues" evidence="2">
    <location>
        <begin position="284"/>
        <end position="295"/>
    </location>
</feature>
<dbReference type="EMBL" id="JAUUTY010000003">
    <property type="protein sequence ID" value="KAK1666286.1"/>
    <property type="molecule type" value="Genomic_DNA"/>
</dbReference>
<evidence type="ECO:0000313" key="3">
    <source>
        <dbReference type="EMBL" id="KAK1666286.1"/>
    </source>
</evidence>
<gene>
    <name evidence="3" type="ORF">QYE76_054445</name>
</gene>
<name>A0AAD8SXQ0_LOLMU</name>